<evidence type="ECO:0000256" key="3">
    <source>
        <dbReference type="ARBA" id="ARBA00022692"/>
    </source>
</evidence>
<keyword evidence="3 6" id="KW-0812">Transmembrane</keyword>
<dbReference type="GO" id="GO:0005886">
    <property type="term" value="C:plasma membrane"/>
    <property type="evidence" value="ECO:0007669"/>
    <property type="project" value="UniProtKB-SubCell"/>
</dbReference>
<feature type="transmembrane region" description="Helical" evidence="6">
    <location>
        <begin position="69"/>
        <end position="91"/>
    </location>
</feature>
<dbReference type="InterPro" id="IPR036259">
    <property type="entry name" value="MFS_trans_sf"/>
</dbReference>
<proteinExistence type="predicted"/>
<feature type="transmembrane region" description="Helical" evidence="6">
    <location>
        <begin position="307"/>
        <end position="323"/>
    </location>
</feature>
<evidence type="ECO:0000256" key="1">
    <source>
        <dbReference type="ARBA" id="ARBA00004651"/>
    </source>
</evidence>
<evidence type="ECO:0000256" key="6">
    <source>
        <dbReference type="SAM" id="Phobius"/>
    </source>
</evidence>
<dbReference type="SUPFAM" id="SSF103473">
    <property type="entry name" value="MFS general substrate transporter"/>
    <property type="match status" value="1"/>
</dbReference>
<dbReference type="RefSeq" id="WP_328219523.1">
    <property type="nucleotide sequence ID" value="NZ_JARTLI010000083.1"/>
</dbReference>
<feature type="transmembrane region" description="Helical" evidence="6">
    <location>
        <begin position="254"/>
        <end position="275"/>
    </location>
</feature>
<dbReference type="Gene3D" id="1.20.1250.20">
    <property type="entry name" value="MFS general substrate transporter like domains"/>
    <property type="match status" value="1"/>
</dbReference>
<keyword evidence="2" id="KW-1003">Cell membrane</keyword>
<accession>A0ABD5IZN2</accession>
<dbReference type="PANTHER" id="PTHR23513">
    <property type="entry name" value="INTEGRAL MEMBRANE EFFLUX PROTEIN-RELATED"/>
    <property type="match status" value="1"/>
</dbReference>
<reference evidence="7 8" key="1">
    <citation type="submission" date="2023-03" db="EMBL/GenBank/DDBJ databases">
        <title>Bacillus Genome Sequencing.</title>
        <authorList>
            <person name="Dunlap C."/>
        </authorList>
    </citation>
    <scope>NUCLEOTIDE SEQUENCE [LARGE SCALE GENOMIC DNA]</scope>
    <source>
        <strain evidence="7 8">NRS-38</strain>
    </source>
</reference>
<dbReference type="Proteomes" id="UP001339962">
    <property type="component" value="Unassembled WGS sequence"/>
</dbReference>
<dbReference type="EMBL" id="JARTLI010000083">
    <property type="protein sequence ID" value="MED5053823.1"/>
    <property type="molecule type" value="Genomic_DNA"/>
</dbReference>
<evidence type="ECO:0000256" key="4">
    <source>
        <dbReference type="ARBA" id="ARBA00022989"/>
    </source>
</evidence>
<comment type="caution">
    <text evidence="7">The sequence shown here is derived from an EMBL/GenBank/DDBJ whole genome shotgun (WGS) entry which is preliminary data.</text>
</comment>
<dbReference type="Pfam" id="PF07690">
    <property type="entry name" value="MFS_1"/>
    <property type="match status" value="1"/>
</dbReference>
<feature type="transmembrane region" description="Helical" evidence="6">
    <location>
        <begin position="375"/>
        <end position="394"/>
    </location>
</feature>
<feature type="transmembrane region" description="Helical" evidence="6">
    <location>
        <begin position="20"/>
        <end position="48"/>
    </location>
</feature>
<protein>
    <submittedName>
        <fullName evidence="7">MFS transporter</fullName>
    </submittedName>
</protein>
<sequence length="411" mass="46537">MNKSFYFLWMGNSLGKLANSLYMMTVTMMIYHITSSGTLAGLVTMIHVIAKFLSSFFMPIITDRYPLKFILRISLFGQSYLLFILILLFYFKDINHFLINLIIYLIIFFIGFLDGWTNPARNSLTPKIVQKEKLAKANSLISTTDQSLALLGWSLGGVAAIHFGDINILYFALSLYILSALSTLLISEKFRGASKSRPNWNSIKIGWSILFKNANLRLITIMGIIEGIAGGIWIGGITLVFVKEILKQNETWWGYINASYYLGSIIGGIFIVLISKWMQRNLVYSIILGSFGVSVFVLIYAFTKSPIVALTLVFIMGPFYQLRDVSQNTYFQSSIEESYLPKVYSTQSNIYYIVFSISVFLMGTISDFLGVKLVYILASILYFTSSFLAVSINVKRYKDTEIKNIKIKTEG</sequence>
<organism evidence="7 8">
    <name type="scientific">Anoxybacteroides rupiense</name>
    <dbReference type="NCBI Taxonomy" id="311460"/>
    <lineage>
        <taxon>Bacteria</taxon>
        <taxon>Bacillati</taxon>
        <taxon>Bacillota</taxon>
        <taxon>Bacilli</taxon>
        <taxon>Bacillales</taxon>
        <taxon>Anoxybacillaceae</taxon>
        <taxon>Anoxybacteroides</taxon>
    </lineage>
</organism>
<keyword evidence="4 6" id="KW-1133">Transmembrane helix</keyword>
<keyword evidence="5 6" id="KW-0472">Membrane</keyword>
<feature type="transmembrane region" description="Helical" evidence="6">
    <location>
        <begin position="168"/>
        <end position="187"/>
    </location>
</feature>
<evidence type="ECO:0000256" key="2">
    <source>
        <dbReference type="ARBA" id="ARBA00022475"/>
    </source>
</evidence>
<evidence type="ECO:0000313" key="8">
    <source>
        <dbReference type="Proteomes" id="UP001339962"/>
    </source>
</evidence>
<dbReference type="InterPro" id="IPR011701">
    <property type="entry name" value="MFS"/>
</dbReference>
<name>A0ABD5IZN2_9BACL</name>
<gene>
    <name evidence="7" type="ORF">P9850_18920</name>
</gene>
<dbReference type="AlphaFoldDB" id="A0ABD5IZN2"/>
<feature type="transmembrane region" description="Helical" evidence="6">
    <location>
        <begin position="282"/>
        <end position="301"/>
    </location>
</feature>
<evidence type="ECO:0000256" key="5">
    <source>
        <dbReference type="ARBA" id="ARBA00023136"/>
    </source>
</evidence>
<feature type="transmembrane region" description="Helical" evidence="6">
    <location>
        <begin position="97"/>
        <end position="116"/>
    </location>
</feature>
<dbReference type="PANTHER" id="PTHR23513:SF19">
    <property type="entry name" value="MAJOR FACILITATOR SUPERFAMILY (MFS) PROFILE DOMAIN-CONTAINING PROTEIN"/>
    <property type="match status" value="1"/>
</dbReference>
<comment type="subcellular location">
    <subcellularLocation>
        <location evidence="1">Cell membrane</location>
        <topology evidence="1">Multi-pass membrane protein</topology>
    </subcellularLocation>
</comment>
<evidence type="ECO:0000313" key="7">
    <source>
        <dbReference type="EMBL" id="MED5053823.1"/>
    </source>
</evidence>
<dbReference type="CDD" id="cd06173">
    <property type="entry name" value="MFS_MefA_like"/>
    <property type="match status" value="1"/>
</dbReference>
<feature type="transmembrane region" description="Helical" evidence="6">
    <location>
        <begin position="218"/>
        <end position="242"/>
    </location>
</feature>
<feature type="transmembrane region" description="Helical" evidence="6">
    <location>
        <begin position="350"/>
        <end position="369"/>
    </location>
</feature>